<sequence>MTDPRSAVLGVLLHAPLLSMVLQFQHGLTFDLRQRYDECRAMTLLLNWDSECLYPLPSRYARAAEAHDLLRKLPDTILSPRTNMDLATLVASSDLCLHADSPMSHRAFHLAILEGDLRIVQKWIDFYGTPQSYAMVTPAALDFCARLGAQDLLHFLLSTTPQRCTTRGVDAACKHGHLSILTVLHRHKLAPWSTGAMDGAALHGHIDIVTFLHTHGAPCTTLAMSGAASRGHLNIVRFLHENRSEGCTKWAMDAAAKHGHFDVVKFLHTKRREGCTDAALTAAAGGGHLRVVRYLWENRPMDCFVRAAHEAAVAQGHVHVAAYLQRQCPV</sequence>
<dbReference type="InterPro" id="IPR002110">
    <property type="entry name" value="Ankyrin_rpt"/>
</dbReference>
<protein>
    <submittedName>
        <fullName evidence="2">Uncharacterized protein</fullName>
    </submittedName>
</protein>
<dbReference type="STRING" id="157072.A0A024U1R6"/>
<feature type="signal peptide" evidence="1">
    <location>
        <begin position="1"/>
        <end position="23"/>
    </location>
</feature>
<dbReference type="Pfam" id="PF12796">
    <property type="entry name" value="Ank_2"/>
    <property type="match status" value="1"/>
</dbReference>
<name>A0A024U1R6_9STRA</name>
<evidence type="ECO:0000313" key="2">
    <source>
        <dbReference type="EMBL" id="ETV99542.1"/>
    </source>
</evidence>
<dbReference type="Gene3D" id="1.25.40.20">
    <property type="entry name" value="Ankyrin repeat-containing domain"/>
    <property type="match status" value="2"/>
</dbReference>
<reference evidence="2" key="1">
    <citation type="submission" date="2013-12" db="EMBL/GenBank/DDBJ databases">
        <title>The Genome Sequence of Aphanomyces invadans NJM9701.</title>
        <authorList>
            <consortium name="The Broad Institute Genomics Platform"/>
            <person name="Russ C."/>
            <person name="Tyler B."/>
            <person name="van West P."/>
            <person name="Dieguez-Uribeondo J."/>
            <person name="Young S.K."/>
            <person name="Zeng Q."/>
            <person name="Gargeya S."/>
            <person name="Fitzgerald M."/>
            <person name="Abouelleil A."/>
            <person name="Alvarado L."/>
            <person name="Chapman S.B."/>
            <person name="Gainer-Dewar J."/>
            <person name="Goldberg J."/>
            <person name="Griggs A."/>
            <person name="Gujja S."/>
            <person name="Hansen M."/>
            <person name="Howarth C."/>
            <person name="Imamovic A."/>
            <person name="Ireland A."/>
            <person name="Larimer J."/>
            <person name="McCowan C."/>
            <person name="Murphy C."/>
            <person name="Pearson M."/>
            <person name="Poon T.W."/>
            <person name="Priest M."/>
            <person name="Roberts A."/>
            <person name="Saif S."/>
            <person name="Shea T."/>
            <person name="Sykes S."/>
            <person name="Wortman J."/>
            <person name="Nusbaum C."/>
            <person name="Birren B."/>
        </authorList>
    </citation>
    <scope>NUCLEOTIDE SEQUENCE [LARGE SCALE GENOMIC DNA]</scope>
    <source>
        <strain evidence="2">NJM9701</strain>
    </source>
</reference>
<dbReference type="PANTHER" id="PTHR46586:SF3">
    <property type="entry name" value="ANKYRIN REPEAT-CONTAINING PROTEIN"/>
    <property type="match status" value="1"/>
</dbReference>
<dbReference type="SUPFAM" id="SSF48403">
    <property type="entry name" value="Ankyrin repeat"/>
    <property type="match status" value="1"/>
</dbReference>
<accession>A0A024U1R6</accession>
<dbReference type="AlphaFoldDB" id="A0A024U1R6"/>
<dbReference type="OrthoDB" id="76949at2759"/>
<evidence type="ECO:0000256" key="1">
    <source>
        <dbReference type="SAM" id="SignalP"/>
    </source>
</evidence>
<dbReference type="PANTHER" id="PTHR46586">
    <property type="entry name" value="ANKYRIN REPEAT-CONTAINING PROTEIN"/>
    <property type="match status" value="1"/>
</dbReference>
<organism evidence="2">
    <name type="scientific">Aphanomyces invadans</name>
    <dbReference type="NCBI Taxonomy" id="157072"/>
    <lineage>
        <taxon>Eukaryota</taxon>
        <taxon>Sar</taxon>
        <taxon>Stramenopiles</taxon>
        <taxon>Oomycota</taxon>
        <taxon>Saprolegniomycetes</taxon>
        <taxon>Saprolegniales</taxon>
        <taxon>Verrucalvaceae</taxon>
        <taxon>Aphanomyces</taxon>
    </lineage>
</organism>
<feature type="chain" id="PRO_5001535115" evidence="1">
    <location>
        <begin position="24"/>
        <end position="330"/>
    </location>
</feature>
<keyword evidence="1" id="KW-0732">Signal</keyword>
<dbReference type="InterPro" id="IPR052050">
    <property type="entry name" value="SecEffector_AnkRepeat"/>
</dbReference>
<dbReference type="RefSeq" id="XP_008872098.1">
    <property type="nucleotide sequence ID" value="XM_008873876.1"/>
</dbReference>
<dbReference type="EMBL" id="KI913967">
    <property type="protein sequence ID" value="ETV99542.1"/>
    <property type="molecule type" value="Genomic_DNA"/>
</dbReference>
<dbReference type="GeneID" id="20085255"/>
<dbReference type="VEuPathDB" id="FungiDB:H310_08205"/>
<proteinExistence type="predicted"/>
<dbReference type="InterPro" id="IPR036770">
    <property type="entry name" value="Ankyrin_rpt-contain_sf"/>
</dbReference>
<gene>
    <name evidence="2" type="ORF">H310_08205</name>
</gene>